<accession>A0A6N7YPE3</accession>
<sequence length="80" mass="9275">MLTLRFLWSWTKITGLAVLAVVIEHAVIPGFWVRVLAMVGTAGLWLLITTGLFREWRAHGAGYRHEISEWPTPRRHRDRP</sequence>
<proteinExistence type="predicted"/>
<dbReference type="OrthoDB" id="3630364at2"/>
<name>A0A6N7YPE3_9PSEU</name>
<evidence type="ECO:0000313" key="3">
    <source>
        <dbReference type="Proteomes" id="UP000440096"/>
    </source>
</evidence>
<evidence type="ECO:0000256" key="1">
    <source>
        <dbReference type="SAM" id="Phobius"/>
    </source>
</evidence>
<dbReference type="RefSeq" id="WP_154756121.1">
    <property type="nucleotide sequence ID" value="NZ_WMBA01000008.1"/>
</dbReference>
<evidence type="ECO:0000313" key="2">
    <source>
        <dbReference type="EMBL" id="MTD53882.1"/>
    </source>
</evidence>
<feature type="transmembrane region" description="Helical" evidence="1">
    <location>
        <begin position="31"/>
        <end position="53"/>
    </location>
</feature>
<dbReference type="EMBL" id="WMBA01000008">
    <property type="protein sequence ID" value="MTD53882.1"/>
    <property type="molecule type" value="Genomic_DNA"/>
</dbReference>
<dbReference type="Proteomes" id="UP000440096">
    <property type="component" value="Unassembled WGS sequence"/>
</dbReference>
<keyword evidence="1" id="KW-0812">Transmembrane</keyword>
<dbReference type="AlphaFoldDB" id="A0A6N7YPE3"/>
<gene>
    <name evidence="2" type="ORF">GKO32_07800</name>
</gene>
<feature type="transmembrane region" description="Helical" evidence="1">
    <location>
        <begin position="7"/>
        <end position="25"/>
    </location>
</feature>
<comment type="caution">
    <text evidence="2">The sequence shown here is derived from an EMBL/GenBank/DDBJ whole genome shotgun (WGS) entry which is preliminary data.</text>
</comment>
<reference evidence="2 3" key="1">
    <citation type="submission" date="2019-11" db="EMBL/GenBank/DDBJ databases">
        <title>Draft genome of Amycolatopsis RM579.</title>
        <authorList>
            <person name="Duangmal K."/>
            <person name="Mingma R."/>
        </authorList>
    </citation>
    <scope>NUCLEOTIDE SEQUENCE [LARGE SCALE GENOMIC DNA]</scope>
    <source>
        <strain evidence="2 3">RM579</strain>
    </source>
</reference>
<keyword evidence="1" id="KW-0472">Membrane</keyword>
<organism evidence="2 3">
    <name type="scientific">Amycolatopsis pithecellobii</name>
    <dbReference type="NCBI Taxonomy" id="664692"/>
    <lineage>
        <taxon>Bacteria</taxon>
        <taxon>Bacillati</taxon>
        <taxon>Actinomycetota</taxon>
        <taxon>Actinomycetes</taxon>
        <taxon>Pseudonocardiales</taxon>
        <taxon>Pseudonocardiaceae</taxon>
        <taxon>Amycolatopsis</taxon>
    </lineage>
</organism>
<keyword evidence="1" id="KW-1133">Transmembrane helix</keyword>
<keyword evidence="3" id="KW-1185">Reference proteome</keyword>
<protein>
    <submittedName>
        <fullName evidence="2">Uncharacterized protein</fullName>
    </submittedName>
</protein>